<organism evidence="1 2">
    <name type="scientific">Algoriphagus yeomjeoni</name>
    <dbReference type="NCBI Taxonomy" id="291403"/>
    <lineage>
        <taxon>Bacteria</taxon>
        <taxon>Pseudomonadati</taxon>
        <taxon>Bacteroidota</taxon>
        <taxon>Cytophagia</taxon>
        <taxon>Cytophagales</taxon>
        <taxon>Cyclobacteriaceae</taxon>
        <taxon>Algoriphagus</taxon>
    </lineage>
</organism>
<dbReference type="InterPro" id="IPR018641">
    <property type="entry name" value="Trfase_1_rSAM/seldom-assoc"/>
</dbReference>
<accession>A0A327PPZ3</accession>
<dbReference type="SUPFAM" id="SSF53448">
    <property type="entry name" value="Nucleotide-diphospho-sugar transferases"/>
    <property type="match status" value="1"/>
</dbReference>
<dbReference type="EMBL" id="QLLK01000002">
    <property type="protein sequence ID" value="RAI93773.1"/>
    <property type="molecule type" value="Genomic_DNA"/>
</dbReference>
<proteinExistence type="predicted"/>
<protein>
    <recommendedName>
        <fullName evidence="3">Glycosyltransferase</fullName>
    </recommendedName>
</protein>
<evidence type="ECO:0008006" key="3">
    <source>
        <dbReference type="Google" id="ProtNLM"/>
    </source>
</evidence>
<dbReference type="Pfam" id="PF09837">
    <property type="entry name" value="DUF2064"/>
    <property type="match status" value="1"/>
</dbReference>
<dbReference type="Proteomes" id="UP000249610">
    <property type="component" value="Unassembled WGS sequence"/>
</dbReference>
<dbReference type="AlphaFoldDB" id="A0A327PPZ3"/>
<evidence type="ECO:0000313" key="2">
    <source>
        <dbReference type="Proteomes" id="UP000249610"/>
    </source>
</evidence>
<keyword evidence="2" id="KW-1185">Reference proteome</keyword>
<sequence>MGALLEQVQVVGELLLRMKDCIIIFQKNAELGKVKTRLADSIGDQAAYDAYQRLVKYTHRITSQSPAQKLLFFSSFVEQDLAQYPTTDYRFELQSGDDLGEKMRNAFDQLFKEKFNRILVIGTDCAEITSELISEAFNKLNTHEVVIGPAHDGGYYLLGMQKFIPGLFEGIPWSTDEVSSLTMNYLDSNFISYALLPKLSDVDYEEDWDRFKDKI</sequence>
<dbReference type="PANTHER" id="PTHR36529">
    <property type="entry name" value="SLL1095 PROTEIN"/>
    <property type="match status" value="1"/>
</dbReference>
<dbReference type="NCBIfam" id="TIGR04282">
    <property type="entry name" value="glyco_like_cofC"/>
    <property type="match status" value="1"/>
</dbReference>
<comment type="caution">
    <text evidence="1">The sequence shown here is derived from an EMBL/GenBank/DDBJ whole genome shotgun (WGS) entry which is preliminary data.</text>
</comment>
<name>A0A327PPZ3_9BACT</name>
<gene>
    <name evidence="1" type="ORF">LV83_00679</name>
</gene>
<dbReference type="Gene3D" id="3.90.550.10">
    <property type="entry name" value="Spore Coat Polysaccharide Biosynthesis Protein SpsA, Chain A"/>
    <property type="match status" value="1"/>
</dbReference>
<dbReference type="InterPro" id="IPR029044">
    <property type="entry name" value="Nucleotide-diphossugar_trans"/>
</dbReference>
<evidence type="ECO:0000313" key="1">
    <source>
        <dbReference type="EMBL" id="RAI93773.1"/>
    </source>
</evidence>
<dbReference type="PANTHER" id="PTHR36529:SF1">
    <property type="entry name" value="GLYCOSYLTRANSFERASE"/>
    <property type="match status" value="1"/>
</dbReference>
<reference evidence="1 2" key="1">
    <citation type="submission" date="2018-06" db="EMBL/GenBank/DDBJ databases">
        <title>Genomic Encyclopedia of Archaeal and Bacterial Type Strains, Phase II (KMG-II): from individual species to whole genera.</title>
        <authorList>
            <person name="Goeker M."/>
        </authorList>
    </citation>
    <scope>NUCLEOTIDE SEQUENCE [LARGE SCALE GENOMIC DNA]</scope>
    <source>
        <strain evidence="1 2">DSM 23446</strain>
    </source>
</reference>